<gene>
    <name evidence="2" type="ORF">C7H61_09985</name>
</gene>
<protein>
    <recommendedName>
        <fullName evidence="1">Glutaredoxin domain-containing protein</fullName>
    </recommendedName>
</protein>
<dbReference type="SUPFAM" id="SSF52833">
    <property type="entry name" value="Thioredoxin-like"/>
    <property type="match status" value="1"/>
</dbReference>
<dbReference type="Proteomes" id="UP000238430">
    <property type="component" value="Unassembled WGS sequence"/>
</dbReference>
<dbReference type="InterPro" id="IPR002109">
    <property type="entry name" value="Glutaredoxin"/>
</dbReference>
<keyword evidence="3" id="KW-1185">Reference proteome</keyword>
<dbReference type="OrthoDB" id="1144044at2"/>
<sequence>MKNYLLLPLLIFFVIGTKAQNDHKHVRLIEEIKGKRYELYIENTDSISYDVFLKVDTEDFRRSSERPILKTIPPKSKQRVLTMVILNGKEGEYTYTLVINEVAYALKFDKDFELLNTKLDEALTFKTVEIYTQNDCSICPDAKRILTKNKIGYQEYNIDQDTTHYNKLIKEFKALKPNSAVNHIPILKVDDKVYNQIESLEDFIEALRDGFN</sequence>
<reference evidence="2 3" key="1">
    <citation type="submission" date="2018-03" db="EMBL/GenBank/DDBJ databases">
        <title>Mesoflavibacter sp. HG37 and Mesoflavibacter sp. HG96 sp.nov., two marine bacteria isolated from seawater of Western Pacific Ocean.</title>
        <authorList>
            <person name="Cheng H."/>
            <person name="Wu Y.-H."/>
            <person name="Guo L.-L."/>
            <person name="Xu X.-W."/>
        </authorList>
    </citation>
    <scope>NUCLEOTIDE SEQUENCE [LARGE SCALE GENOMIC DNA]</scope>
    <source>
        <strain evidence="2 3">KCTC 42117</strain>
    </source>
</reference>
<dbReference type="Gene3D" id="3.40.30.10">
    <property type="entry name" value="Glutaredoxin"/>
    <property type="match status" value="1"/>
</dbReference>
<evidence type="ECO:0000313" key="3">
    <source>
        <dbReference type="Proteomes" id="UP000238430"/>
    </source>
</evidence>
<dbReference type="Pfam" id="PF00462">
    <property type="entry name" value="Glutaredoxin"/>
    <property type="match status" value="1"/>
</dbReference>
<dbReference type="EMBL" id="PXOT01000024">
    <property type="protein sequence ID" value="PSG89272.1"/>
    <property type="molecule type" value="Genomic_DNA"/>
</dbReference>
<name>A0A2T1NAW4_9FLAO</name>
<comment type="caution">
    <text evidence="2">The sequence shown here is derived from an EMBL/GenBank/DDBJ whole genome shotgun (WGS) entry which is preliminary data.</text>
</comment>
<organism evidence="2 3">
    <name type="scientific">Mesoflavibacter zeaxanthinifaciens subsp. sabulilitoris</name>
    <dbReference type="NCBI Taxonomy" id="1520893"/>
    <lineage>
        <taxon>Bacteria</taxon>
        <taxon>Pseudomonadati</taxon>
        <taxon>Bacteroidota</taxon>
        <taxon>Flavobacteriia</taxon>
        <taxon>Flavobacteriales</taxon>
        <taxon>Flavobacteriaceae</taxon>
        <taxon>Mesoflavibacter</taxon>
    </lineage>
</organism>
<proteinExistence type="predicted"/>
<accession>A0A2T1NAW4</accession>
<dbReference type="RefSeq" id="WP_106679394.1">
    <property type="nucleotide sequence ID" value="NZ_JACHWV010000003.1"/>
</dbReference>
<dbReference type="InterPro" id="IPR036249">
    <property type="entry name" value="Thioredoxin-like_sf"/>
</dbReference>
<evidence type="ECO:0000313" key="2">
    <source>
        <dbReference type="EMBL" id="PSG89272.1"/>
    </source>
</evidence>
<feature type="domain" description="Glutaredoxin" evidence="1">
    <location>
        <begin position="128"/>
        <end position="192"/>
    </location>
</feature>
<dbReference type="AlphaFoldDB" id="A0A2T1NAW4"/>
<evidence type="ECO:0000259" key="1">
    <source>
        <dbReference type="Pfam" id="PF00462"/>
    </source>
</evidence>
<dbReference type="PROSITE" id="PS51354">
    <property type="entry name" value="GLUTAREDOXIN_2"/>
    <property type="match status" value="1"/>
</dbReference>